<gene>
    <name evidence="1" type="ORF">HMPREF0058_0699</name>
</gene>
<organism evidence="1 2">
    <name type="scientific">Actinomyces urogenitalis DSM 15434</name>
    <dbReference type="NCBI Taxonomy" id="525246"/>
    <lineage>
        <taxon>Bacteria</taxon>
        <taxon>Bacillati</taxon>
        <taxon>Actinomycetota</taxon>
        <taxon>Actinomycetes</taxon>
        <taxon>Actinomycetales</taxon>
        <taxon>Actinomycetaceae</taxon>
        <taxon>Actinomyces</taxon>
    </lineage>
</organism>
<accession>C0W4A5</accession>
<evidence type="ECO:0000313" key="2">
    <source>
        <dbReference type="Proteomes" id="UP000004778"/>
    </source>
</evidence>
<dbReference type="InterPro" id="IPR027417">
    <property type="entry name" value="P-loop_NTPase"/>
</dbReference>
<dbReference type="PANTHER" id="PTHR43875">
    <property type="entry name" value="MALTODEXTRIN IMPORT ATP-BINDING PROTEIN MSMX"/>
    <property type="match status" value="1"/>
</dbReference>
<dbReference type="HOGENOM" id="CLU_2676615_0_0_11"/>
<dbReference type="eggNOG" id="COG3842">
    <property type="taxonomic scope" value="Bacteria"/>
</dbReference>
<feature type="non-terminal residue" evidence="1">
    <location>
        <position position="1"/>
    </location>
</feature>
<dbReference type="GO" id="GO:0016887">
    <property type="term" value="F:ATP hydrolysis activity"/>
    <property type="evidence" value="ECO:0007669"/>
    <property type="project" value="InterPro"/>
</dbReference>
<dbReference type="AlphaFoldDB" id="C0W4A5"/>
<comment type="caution">
    <text evidence="1">The sequence shown here is derived from an EMBL/GenBank/DDBJ whole genome shotgun (WGS) entry which is preliminary data.</text>
</comment>
<protein>
    <recommendedName>
        <fullName evidence="3">ABC transporter ATP-binding protein</fullName>
    </recommendedName>
</protein>
<proteinExistence type="predicted"/>
<keyword evidence="2" id="KW-1185">Reference proteome</keyword>
<evidence type="ECO:0008006" key="3">
    <source>
        <dbReference type="Google" id="ProtNLM"/>
    </source>
</evidence>
<sequence>DRAMREQLAVDLRRILADQGTTALYVTHDHAEAATVADRVGVMDAGHLLASGPMHELRRHPGSAQVASFLGVESA</sequence>
<dbReference type="Proteomes" id="UP000004778">
    <property type="component" value="Unassembled WGS sequence"/>
</dbReference>
<dbReference type="SUPFAM" id="SSF52540">
    <property type="entry name" value="P-loop containing nucleoside triphosphate hydrolases"/>
    <property type="match status" value="1"/>
</dbReference>
<dbReference type="STRING" id="103621.GCA_001067145_00012"/>
<dbReference type="PANTHER" id="PTHR43875:SF1">
    <property type="entry name" value="OSMOPROTECTIVE COMPOUNDS UPTAKE ATP-BINDING PROTEIN GGTA"/>
    <property type="match status" value="1"/>
</dbReference>
<dbReference type="EMBL" id="ACFH01000047">
    <property type="protein sequence ID" value="EEH66454.1"/>
    <property type="molecule type" value="Genomic_DNA"/>
</dbReference>
<name>C0W4A5_9ACTO</name>
<dbReference type="InterPro" id="IPR047641">
    <property type="entry name" value="ABC_transpr_MalK/UgpC-like"/>
</dbReference>
<evidence type="ECO:0000313" key="1">
    <source>
        <dbReference type="EMBL" id="EEH66454.1"/>
    </source>
</evidence>
<dbReference type="Gene3D" id="3.40.50.300">
    <property type="entry name" value="P-loop containing nucleotide triphosphate hydrolases"/>
    <property type="match status" value="1"/>
</dbReference>
<dbReference type="GO" id="GO:0055052">
    <property type="term" value="C:ATP-binding cassette (ABC) transporter complex, substrate-binding subunit-containing"/>
    <property type="evidence" value="ECO:0007669"/>
    <property type="project" value="TreeGrafter"/>
</dbReference>
<reference evidence="1 2" key="1">
    <citation type="submission" date="2009-01" db="EMBL/GenBank/DDBJ databases">
        <authorList>
            <person name="Qin X."/>
            <person name="Bachman B."/>
            <person name="Battles P."/>
            <person name="Bell A."/>
            <person name="Bess C."/>
            <person name="Bickham C."/>
            <person name="Chaboub L."/>
            <person name="Chen D."/>
            <person name="Coyle M."/>
            <person name="Deiros D.R."/>
            <person name="Dinh H."/>
            <person name="Forbes L."/>
            <person name="Fowler G."/>
            <person name="Francisco L."/>
            <person name="Fu Q."/>
            <person name="Gubbala S."/>
            <person name="Hale W."/>
            <person name="Han Y."/>
            <person name="Hemphill L."/>
            <person name="Highlander S.K."/>
            <person name="Hirani K."/>
            <person name="Hogues M."/>
            <person name="Jackson L."/>
            <person name="Jakkamsetti A."/>
            <person name="Javaid M."/>
            <person name="Jiang H."/>
            <person name="Korchina V."/>
            <person name="Kovar C."/>
            <person name="Lara F."/>
            <person name="Lee S."/>
            <person name="Mata R."/>
            <person name="Mathew T."/>
            <person name="Moen C."/>
            <person name="Morales K."/>
            <person name="Munidasa M."/>
            <person name="Nazareth L."/>
            <person name="Ngo R."/>
            <person name="Nguyen L."/>
            <person name="Okwuonu G."/>
            <person name="Ongeri F."/>
            <person name="Patil S."/>
            <person name="Petrosino J."/>
            <person name="Pham C."/>
            <person name="Pham P."/>
            <person name="Pu L.-L."/>
            <person name="Puazo M."/>
            <person name="Raj R."/>
            <person name="Reid J."/>
            <person name="Rouhana J."/>
            <person name="Saada N."/>
            <person name="Shang Y."/>
            <person name="Simmons D."/>
            <person name="Thornton R."/>
            <person name="Warren J."/>
            <person name="Weissenberger G."/>
            <person name="Zhang J."/>
            <person name="Zhang L."/>
            <person name="Zhou C."/>
            <person name="Zhu D."/>
            <person name="Muzny D."/>
            <person name="Worley K."/>
            <person name="Gibbs R."/>
        </authorList>
    </citation>
    <scope>NUCLEOTIDE SEQUENCE [LARGE SCALE GENOMIC DNA]</scope>
    <source>
        <strain evidence="1 2">DSM 15434</strain>
    </source>
</reference>